<dbReference type="Proteomes" id="UP000318571">
    <property type="component" value="Chromosome 7"/>
</dbReference>
<dbReference type="Gene3D" id="2.60.40.10">
    <property type="entry name" value="Immunoglobulins"/>
    <property type="match status" value="2"/>
</dbReference>
<protein>
    <recommendedName>
        <fullName evidence="2">Ig-like domain-containing protein</fullName>
    </recommendedName>
</protein>
<proteinExistence type="predicted"/>
<keyword evidence="4" id="KW-1185">Reference proteome</keyword>
<organism evidence="3 4">
    <name type="scientific">Tigriopus californicus</name>
    <name type="common">Marine copepod</name>
    <dbReference type="NCBI Taxonomy" id="6832"/>
    <lineage>
        <taxon>Eukaryota</taxon>
        <taxon>Metazoa</taxon>
        <taxon>Ecdysozoa</taxon>
        <taxon>Arthropoda</taxon>
        <taxon>Crustacea</taxon>
        <taxon>Multicrustacea</taxon>
        <taxon>Hexanauplia</taxon>
        <taxon>Copepoda</taxon>
        <taxon>Harpacticoida</taxon>
        <taxon>Harpacticidae</taxon>
        <taxon>Tigriopus</taxon>
    </lineage>
</organism>
<dbReference type="PANTHER" id="PTHR23278">
    <property type="entry name" value="SIDESTEP PROTEIN"/>
    <property type="match status" value="1"/>
</dbReference>
<gene>
    <name evidence="3" type="ORF">TCAL_09959</name>
</gene>
<dbReference type="EMBL" id="VCGU01000008">
    <property type="protein sequence ID" value="TRY72626.1"/>
    <property type="molecule type" value="Genomic_DNA"/>
</dbReference>
<dbReference type="InterPro" id="IPR013783">
    <property type="entry name" value="Ig-like_fold"/>
</dbReference>
<feature type="domain" description="Ig-like" evidence="2">
    <location>
        <begin position="93"/>
        <end position="188"/>
    </location>
</feature>
<dbReference type="InterPro" id="IPR036179">
    <property type="entry name" value="Ig-like_dom_sf"/>
</dbReference>
<dbReference type="Pfam" id="PF13927">
    <property type="entry name" value="Ig_3"/>
    <property type="match status" value="1"/>
</dbReference>
<evidence type="ECO:0000313" key="4">
    <source>
        <dbReference type="Proteomes" id="UP000318571"/>
    </source>
</evidence>
<dbReference type="PROSITE" id="PS50835">
    <property type="entry name" value="IG_LIKE"/>
    <property type="match status" value="2"/>
</dbReference>
<dbReference type="STRING" id="6832.A0A553P4L6"/>
<dbReference type="CDD" id="cd00096">
    <property type="entry name" value="Ig"/>
    <property type="match status" value="1"/>
</dbReference>
<accession>A0A553P4L6</accession>
<feature type="region of interest" description="Disordered" evidence="1">
    <location>
        <begin position="16"/>
        <end position="46"/>
    </location>
</feature>
<comment type="caution">
    <text evidence="3">The sequence shown here is derived from an EMBL/GenBank/DDBJ whole genome shotgun (WGS) entry which is preliminary data.</text>
</comment>
<dbReference type="OMA" id="HRECTIV"/>
<dbReference type="PANTHER" id="PTHR23278:SF19">
    <property type="entry name" value="OBSCURIN"/>
    <property type="match status" value="1"/>
</dbReference>
<evidence type="ECO:0000313" key="3">
    <source>
        <dbReference type="EMBL" id="TRY72626.1"/>
    </source>
</evidence>
<evidence type="ECO:0000259" key="2">
    <source>
        <dbReference type="PROSITE" id="PS50835"/>
    </source>
</evidence>
<evidence type="ECO:0000256" key="1">
    <source>
        <dbReference type="SAM" id="MobiDB-lite"/>
    </source>
</evidence>
<dbReference type="InterPro" id="IPR007110">
    <property type="entry name" value="Ig-like_dom"/>
</dbReference>
<reference evidence="3 4" key="1">
    <citation type="journal article" date="2018" name="Nat. Ecol. Evol.">
        <title>Genomic signatures of mitonuclear coevolution across populations of Tigriopus californicus.</title>
        <authorList>
            <person name="Barreto F.S."/>
            <person name="Watson E.T."/>
            <person name="Lima T.G."/>
            <person name="Willett C.S."/>
            <person name="Edmands S."/>
            <person name="Li W."/>
            <person name="Burton R.S."/>
        </authorList>
    </citation>
    <scope>NUCLEOTIDE SEQUENCE [LARGE SCALE GENOMIC DNA]</scope>
    <source>
        <strain evidence="3 4">San Diego</strain>
    </source>
</reference>
<sequence>MINYWNAQRCLTSPRSSRYDARGATNATEWSERPPRGFGQRSRFNPTRRPSVLTIHHIRADESGIYRCRVDFRTSQTRNALINVSIIIPPSAPVIATLGRLVTNHTAGPYSEGEMAAITCSSTSGYPLPHLVWYSSDGDVVDDVYSTSDLEVQNTLKIDPLTKKHFGERFLCQASNNNVTLPASANVTIDMRRKCTLSSSGSNDICLDHEDP</sequence>
<dbReference type="SUPFAM" id="SSF48726">
    <property type="entry name" value="Immunoglobulin"/>
    <property type="match status" value="2"/>
</dbReference>
<dbReference type="InterPro" id="IPR003599">
    <property type="entry name" value="Ig_sub"/>
</dbReference>
<feature type="domain" description="Ig-like" evidence="2">
    <location>
        <begin position="1"/>
        <end position="85"/>
    </location>
</feature>
<dbReference type="AlphaFoldDB" id="A0A553P4L6"/>
<name>A0A553P4L6_TIGCA</name>
<dbReference type="SMART" id="SM00409">
    <property type="entry name" value="IG"/>
    <property type="match status" value="2"/>
</dbReference>